<dbReference type="AlphaFoldDB" id="A0AAU8LC61"/>
<dbReference type="EMBL" id="CP159362">
    <property type="protein sequence ID" value="XCN66179.1"/>
    <property type="molecule type" value="Genomic_DNA"/>
</dbReference>
<protein>
    <submittedName>
        <fullName evidence="2">Uncharacterized protein</fullName>
    </submittedName>
</protein>
<name>A0AAU8LC61_PSESX</name>
<feature type="transmembrane region" description="Helical" evidence="1">
    <location>
        <begin position="6"/>
        <end position="26"/>
    </location>
</feature>
<evidence type="ECO:0000313" key="2">
    <source>
        <dbReference type="EMBL" id="XCN66179.1"/>
    </source>
</evidence>
<organism evidence="2">
    <name type="scientific">Pseudomonas syringae CC1417</name>
    <dbReference type="NCBI Taxonomy" id="1357272"/>
    <lineage>
        <taxon>Bacteria</taxon>
        <taxon>Pseudomonadati</taxon>
        <taxon>Pseudomonadota</taxon>
        <taxon>Gammaproteobacteria</taxon>
        <taxon>Pseudomonadales</taxon>
        <taxon>Pseudomonadaceae</taxon>
        <taxon>Pseudomonas</taxon>
        <taxon>Pseudomonas syringae</taxon>
    </lineage>
</organism>
<dbReference type="RefSeq" id="WP_024686819.1">
    <property type="nucleotide sequence ID" value="NZ_CP159362.1"/>
</dbReference>
<accession>A0AAU8LC61</accession>
<feature type="transmembrane region" description="Helical" evidence="1">
    <location>
        <begin position="71"/>
        <end position="89"/>
    </location>
</feature>
<proteinExistence type="predicted"/>
<evidence type="ECO:0000256" key="1">
    <source>
        <dbReference type="SAM" id="Phobius"/>
    </source>
</evidence>
<gene>
    <name evidence="2" type="ORF">N011_16890</name>
</gene>
<sequence length="111" mass="12890">MSNVSAYLIFTVTTTLFYFPAFWSRYALSGHHFSAPKLWGFIIYNVACGHVHFKFASLGTLPFLGTVDNSVLGWVSLFMVIAHALSLPSPKERKRFFYKPERLKFKLWKRH</sequence>
<reference evidence="2" key="2">
    <citation type="submission" date="2024-07" db="EMBL/GenBank/DDBJ databases">
        <title>A complete genome sequence for Pseudomonas syringae CC1417.</title>
        <authorList>
            <person name="Baltrus D.A."/>
        </authorList>
    </citation>
    <scope>NUCLEOTIDE SEQUENCE</scope>
    <source>
        <strain evidence="2">CC1417</strain>
    </source>
</reference>
<keyword evidence="1" id="KW-0812">Transmembrane</keyword>
<keyword evidence="1" id="KW-0472">Membrane</keyword>
<keyword evidence="1" id="KW-1133">Transmembrane helix</keyword>
<reference evidence="2" key="1">
    <citation type="journal article" date="2014" name="Genome Announc.">
        <title>Draft Genome Sequences of a Phylogenetically Diverse Suite of Pseudomonas syringae Strains from Multiple Source Populations.</title>
        <authorList>
            <person name="Baltrus D.A."/>
            <person name="Yourstone S."/>
            <person name="Lind A."/>
            <person name="Guilbaud C."/>
            <person name="Sands D.C."/>
            <person name="Jones C.D."/>
            <person name="Morris C.E."/>
            <person name="Dangl J.L."/>
        </authorList>
    </citation>
    <scope>NUCLEOTIDE SEQUENCE</scope>
    <source>
        <strain evidence="2">CC1417</strain>
    </source>
</reference>
<feature type="transmembrane region" description="Helical" evidence="1">
    <location>
        <begin position="38"/>
        <end position="59"/>
    </location>
</feature>